<dbReference type="Proteomes" id="UP001596481">
    <property type="component" value="Unassembled WGS sequence"/>
</dbReference>
<sequence>MDSRGVVDFYDVWASVYDAETSPTEDVSYYVERAREVDGRVLEVGCGTGRIYLELLRHGVDATGIDISTGMLDRLRTKADEEGLDPRVWHADMRNFVVDDPYELVIVPFRAFLHNLTIDDQLAALESLLAATDDDGELVLNFYAPDCEFVIENYGTEETEQVELDGETYRIMHRADFEDEIEGIVRGEKALFDANDELVVSESYRIKSMTKREFELLLELVGASSWELTNFDGEFPNSTRDELVWSIRP</sequence>
<dbReference type="EMBL" id="JBHTAA010000001">
    <property type="protein sequence ID" value="MFC7202216.1"/>
    <property type="molecule type" value="Genomic_DNA"/>
</dbReference>
<gene>
    <name evidence="2" type="ORF">ACFQJC_01710</name>
</gene>
<feature type="domain" description="Methyltransferase" evidence="1">
    <location>
        <begin position="41"/>
        <end position="136"/>
    </location>
</feature>
<reference evidence="2 3" key="1">
    <citation type="journal article" date="2019" name="Int. J. Syst. Evol. Microbiol.">
        <title>The Global Catalogue of Microorganisms (GCM) 10K type strain sequencing project: providing services to taxonomists for standard genome sequencing and annotation.</title>
        <authorList>
            <consortium name="The Broad Institute Genomics Platform"/>
            <consortium name="The Broad Institute Genome Sequencing Center for Infectious Disease"/>
            <person name="Wu L."/>
            <person name="Ma J."/>
        </authorList>
    </citation>
    <scope>NUCLEOTIDE SEQUENCE [LARGE SCALE GENOMIC DNA]</scope>
    <source>
        <strain evidence="2 3">DSM 29988</strain>
    </source>
</reference>
<dbReference type="EC" id="2.1.-.-" evidence="2"/>
<dbReference type="SUPFAM" id="SSF53335">
    <property type="entry name" value="S-adenosyl-L-methionine-dependent methyltransferases"/>
    <property type="match status" value="1"/>
</dbReference>
<comment type="caution">
    <text evidence="2">The sequence shown here is derived from an EMBL/GenBank/DDBJ whole genome shotgun (WGS) entry which is preliminary data.</text>
</comment>
<dbReference type="RefSeq" id="WP_390221517.1">
    <property type="nucleotide sequence ID" value="NZ_JBHTAA010000001.1"/>
</dbReference>
<dbReference type="Gene3D" id="3.40.50.150">
    <property type="entry name" value="Vaccinia Virus protein VP39"/>
    <property type="match status" value="1"/>
</dbReference>
<dbReference type="GO" id="GO:0008168">
    <property type="term" value="F:methyltransferase activity"/>
    <property type="evidence" value="ECO:0007669"/>
    <property type="project" value="UniProtKB-KW"/>
</dbReference>
<dbReference type="InterPro" id="IPR029063">
    <property type="entry name" value="SAM-dependent_MTases_sf"/>
</dbReference>
<dbReference type="AlphaFoldDB" id="A0ABD5ZAM2"/>
<dbReference type="InterPro" id="IPR041698">
    <property type="entry name" value="Methyltransf_25"/>
</dbReference>
<dbReference type="CDD" id="cd02440">
    <property type="entry name" value="AdoMet_MTases"/>
    <property type="match status" value="1"/>
</dbReference>
<dbReference type="GO" id="GO:0032259">
    <property type="term" value="P:methylation"/>
    <property type="evidence" value="ECO:0007669"/>
    <property type="project" value="UniProtKB-KW"/>
</dbReference>
<organism evidence="2 3">
    <name type="scientific">Haloferax namakaokahaiae</name>
    <dbReference type="NCBI Taxonomy" id="1748331"/>
    <lineage>
        <taxon>Archaea</taxon>
        <taxon>Methanobacteriati</taxon>
        <taxon>Methanobacteriota</taxon>
        <taxon>Stenosarchaea group</taxon>
        <taxon>Halobacteria</taxon>
        <taxon>Halobacteriales</taxon>
        <taxon>Haloferacaceae</taxon>
        <taxon>Haloferax</taxon>
    </lineage>
</organism>
<evidence type="ECO:0000313" key="3">
    <source>
        <dbReference type="Proteomes" id="UP001596481"/>
    </source>
</evidence>
<proteinExistence type="predicted"/>
<name>A0ABD5ZAM2_9EURY</name>
<evidence type="ECO:0000259" key="1">
    <source>
        <dbReference type="Pfam" id="PF13649"/>
    </source>
</evidence>
<protein>
    <submittedName>
        <fullName evidence="2">Class I SAM-dependent methyltransferase</fullName>
        <ecNumber evidence="2">2.1.-.-</ecNumber>
    </submittedName>
</protein>
<evidence type="ECO:0000313" key="2">
    <source>
        <dbReference type="EMBL" id="MFC7202216.1"/>
    </source>
</evidence>
<dbReference type="Pfam" id="PF13649">
    <property type="entry name" value="Methyltransf_25"/>
    <property type="match status" value="1"/>
</dbReference>
<keyword evidence="3" id="KW-1185">Reference proteome</keyword>
<accession>A0ABD5ZAM2</accession>
<keyword evidence="2" id="KW-0808">Transferase</keyword>
<keyword evidence="2" id="KW-0489">Methyltransferase</keyword>